<evidence type="ECO:0000256" key="6">
    <source>
        <dbReference type="SAM" id="Phobius"/>
    </source>
</evidence>
<dbReference type="GO" id="GO:0005886">
    <property type="term" value="C:plasma membrane"/>
    <property type="evidence" value="ECO:0007669"/>
    <property type="project" value="UniProtKB-SubCell"/>
</dbReference>
<evidence type="ECO:0000256" key="2">
    <source>
        <dbReference type="ARBA" id="ARBA00022475"/>
    </source>
</evidence>
<dbReference type="OrthoDB" id="2934570at2"/>
<proteinExistence type="predicted"/>
<keyword evidence="9" id="KW-1185">Reference proteome</keyword>
<keyword evidence="2" id="KW-1003">Cell membrane</keyword>
<organism evidence="8 9">
    <name type="scientific">Lachnospira pectinoschiza</name>
    <dbReference type="NCBI Taxonomy" id="28052"/>
    <lineage>
        <taxon>Bacteria</taxon>
        <taxon>Bacillati</taxon>
        <taxon>Bacillota</taxon>
        <taxon>Clostridia</taxon>
        <taxon>Lachnospirales</taxon>
        <taxon>Lachnospiraceae</taxon>
        <taxon>Lachnospira</taxon>
    </lineage>
</organism>
<dbReference type="RefSeq" id="WP_074521430.1">
    <property type="nucleotide sequence ID" value="NZ_FNHZ01000003.1"/>
</dbReference>
<evidence type="ECO:0000256" key="1">
    <source>
        <dbReference type="ARBA" id="ARBA00004651"/>
    </source>
</evidence>
<feature type="transmembrane region" description="Helical" evidence="6">
    <location>
        <begin position="647"/>
        <end position="669"/>
    </location>
</feature>
<feature type="transmembrane region" description="Helical" evidence="6">
    <location>
        <begin position="274"/>
        <end position="292"/>
    </location>
</feature>
<dbReference type="InterPro" id="IPR003838">
    <property type="entry name" value="ABC3_permease_C"/>
</dbReference>
<evidence type="ECO:0000256" key="5">
    <source>
        <dbReference type="ARBA" id="ARBA00023136"/>
    </source>
</evidence>
<reference evidence="9" key="1">
    <citation type="submission" date="2016-10" db="EMBL/GenBank/DDBJ databases">
        <authorList>
            <person name="Varghese N."/>
            <person name="Submissions S."/>
        </authorList>
    </citation>
    <scope>NUCLEOTIDE SEQUENCE [LARGE SCALE GENOMIC DNA]</scope>
    <source>
        <strain evidence="9">M83</strain>
    </source>
</reference>
<feature type="transmembrane region" description="Helical" evidence="6">
    <location>
        <begin position="734"/>
        <end position="762"/>
    </location>
</feature>
<keyword evidence="5 6" id="KW-0472">Membrane</keyword>
<feature type="transmembrane region" description="Helical" evidence="6">
    <location>
        <begin position="690"/>
        <end position="714"/>
    </location>
</feature>
<dbReference type="EMBL" id="FNHZ01000003">
    <property type="protein sequence ID" value="SDM85595.1"/>
    <property type="molecule type" value="Genomic_DNA"/>
</dbReference>
<evidence type="ECO:0000256" key="3">
    <source>
        <dbReference type="ARBA" id="ARBA00022692"/>
    </source>
</evidence>
<accession>A0A1G9WND4</accession>
<feature type="domain" description="ABC3 transporter permease C-terminal" evidence="7">
    <location>
        <begin position="277"/>
        <end position="385"/>
    </location>
</feature>
<feature type="transmembrane region" description="Helical" evidence="6">
    <location>
        <begin position="21"/>
        <end position="40"/>
    </location>
</feature>
<comment type="subcellular location">
    <subcellularLocation>
        <location evidence="1">Cell membrane</location>
        <topology evidence="1">Multi-pass membrane protein</topology>
    </subcellularLocation>
</comment>
<evidence type="ECO:0000313" key="9">
    <source>
        <dbReference type="Proteomes" id="UP000187651"/>
    </source>
</evidence>
<feature type="transmembrane region" description="Helical" evidence="6">
    <location>
        <begin position="322"/>
        <end position="345"/>
    </location>
</feature>
<evidence type="ECO:0000313" key="8">
    <source>
        <dbReference type="EMBL" id="SDM85595.1"/>
    </source>
</evidence>
<keyword evidence="3 6" id="KW-0812">Transmembrane</keyword>
<name>A0A1G9WND4_9FIRM</name>
<sequence length="775" mass="88168">MKNPLRKRYKRELKKEWLKNVSLFLILALVIGFVSAMFVGNESMMKALNDSYEKYNTEDGRFQFESELSSDLKEKLESYDISLYEEFYKDCSQDNDNDGEKDATIRVFKNREEVDKACLMEGSLPNTDSEIAIDRMHADNNDLKIGDTIYVDGNAFTITGLISLPDYVCLYENNSDFMFDALSFNVAVVTDEAYENIDDNEKFSYAYKYDETPSNDSNAKEKAEDLLENVVAEVKACYFDTTLGNENNILDFVPAYLNNGINFAPDDLEGDLSMSYILLVVFVIVIAFIFAVSARNTIHKEATTIGTLRASGYTRGEILRHYLFIPSLVTLFAAIFGNILGYTYLKNVAVSLYYNSYSLPTYKTVWSVDAFIYTTLIPVVIMLVVNFLVIVSKIHMDILNFLRGNLSRSKRSKAIRLPRWKFMKRFRLRIMLQNAGGYLILALGLFFVVFLLTFATAMPETVNKYQKTSVEEMFANYQYILKSTVDENGKEITTESKNAEKYSYTSLETTDGVRVAEPIGVYGVLKDNDYIRLSKDLSENEVYVSSCYADKFKLKVGDSICLKEKYGDETYDFEIVGIYDYQGALCIFMDNDAYNETFDLEEGSYTGFLSDEEITDIEDKYIVSVIDEEDITKVSRQLDHSMGGMMGFFRVVLVIVSALLVIVLTKIITERNSLSISMVKVLGFKNGEIASLYIMATGIVAFVSIAISVFLADILMSQVWRWYLKTMDGWLSYYLSYASMLKIGLLAFVGFIVAALVCFKLIKKIPMTDALKNME</sequence>
<dbReference type="PANTHER" id="PTHR30287:SF1">
    <property type="entry name" value="INNER MEMBRANE PROTEIN"/>
    <property type="match status" value="1"/>
</dbReference>
<dbReference type="InterPro" id="IPR038766">
    <property type="entry name" value="Membrane_comp_ABC_pdt"/>
</dbReference>
<gene>
    <name evidence="8" type="ORF">SAMN05216544_1265</name>
</gene>
<dbReference type="Pfam" id="PF02687">
    <property type="entry name" value="FtsX"/>
    <property type="match status" value="1"/>
</dbReference>
<feature type="transmembrane region" description="Helical" evidence="6">
    <location>
        <begin position="365"/>
        <end position="391"/>
    </location>
</feature>
<feature type="transmembrane region" description="Helical" evidence="6">
    <location>
        <begin position="435"/>
        <end position="458"/>
    </location>
</feature>
<dbReference type="AlphaFoldDB" id="A0A1G9WND4"/>
<dbReference type="Proteomes" id="UP000187651">
    <property type="component" value="Unassembled WGS sequence"/>
</dbReference>
<protein>
    <submittedName>
        <fullName evidence="8">Putative ABC transport system permease protein</fullName>
    </submittedName>
</protein>
<evidence type="ECO:0000256" key="4">
    <source>
        <dbReference type="ARBA" id="ARBA00022989"/>
    </source>
</evidence>
<evidence type="ECO:0000259" key="7">
    <source>
        <dbReference type="Pfam" id="PF02687"/>
    </source>
</evidence>
<keyword evidence="4 6" id="KW-1133">Transmembrane helix</keyword>
<dbReference type="PANTHER" id="PTHR30287">
    <property type="entry name" value="MEMBRANE COMPONENT OF PREDICTED ABC SUPERFAMILY METABOLITE UPTAKE TRANSPORTER"/>
    <property type="match status" value="1"/>
</dbReference>